<keyword evidence="2" id="KW-0285">Flavoprotein</keyword>
<dbReference type="InterPro" id="IPR050369">
    <property type="entry name" value="RBOH/FRE"/>
</dbReference>
<evidence type="ECO:0000313" key="10">
    <source>
        <dbReference type="EMBL" id="KAA0033184.1"/>
    </source>
</evidence>
<evidence type="ECO:0000256" key="8">
    <source>
        <dbReference type="SAM" id="Phobius"/>
    </source>
</evidence>
<dbReference type="OrthoDB" id="167398at2759"/>
<evidence type="ECO:0000256" key="6">
    <source>
        <dbReference type="ARBA" id="ARBA00023002"/>
    </source>
</evidence>
<dbReference type="Proteomes" id="UP000321393">
    <property type="component" value="Unassembled WGS sequence"/>
</dbReference>
<comment type="caution">
    <text evidence="10">The sequence shown here is derived from an EMBL/GenBank/DDBJ whole genome shotgun (WGS) entry which is preliminary data.</text>
</comment>
<dbReference type="PRINTS" id="PR00466">
    <property type="entry name" value="GP91PHOX"/>
</dbReference>
<protein>
    <submittedName>
        <fullName evidence="10">Ferric reduction oxidase 7</fullName>
    </submittedName>
</protein>
<evidence type="ECO:0000256" key="3">
    <source>
        <dbReference type="ARBA" id="ARBA00022692"/>
    </source>
</evidence>
<dbReference type="PANTHER" id="PTHR11972">
    <property type="entry name" value="NADPH OXIDASE"/>
    <property type="match status" value="1"/>
</dbReference>
<keyword evidence="4" id="KW-0274">FAD</keyword>
<dbReference type="AlphaFoldDB" id="A0A5A7SPN9"/>
<evidence type="ECO:0000256" key="2">
    <source>
        <dbReference type="ARBA" id="ARBA00022630"/>
    </source>
</evidence>
<dbReference type="PANTHER" id="PTHR11972:SF69">
    <property type="entry name" value="FERRIC REDUCTION OXIDASE 6-RELATED"/>
    <property type="match status" value="1"/>
</dbReference>
<feature type="transmembrane region" description="Helical" evidence="8">
    <location>
        <begin position="7"/>
        <end position="25"/>
    </location>
</feature>
<keyword evidence="3 8" id="KW-0812">Transmembrane</keyword>
<reference evidence="10 11" key="1">
    <citation type="submission" date="2019-08" db="EMBL/GenBank/DDBJ databases">
        <title>Draft genome sequences of two oriental melons (Cucumis melo L. var makuwa).</title>
        <authorList>
            <person name="Kwon S.-Y."/>
        </authorList>
    </citation>
    <scope>NUCLEOTIDE SEQUENCE [LARGE SCALE GENOMIC DNA]</scope>
    <source>
        <strain evidence="11">cv. SW 3</strain>
        <tissue evidence="10">Leaf</tissue>
    </source>
</reference>
<feature type="transmembrane region" description="Helical" evidence="8">
    <location>
        <begin position="45"/>
        <end position="66"/>
    </location>
</feature>
<proteinExistence type="predicted"/>
<dbReference type="Pfam" id="PF01794">
    <property type="entry name" value="Ferric_reduct"/>
    <property type="match status" value="1"/>
</dbReference>
<dbReference type="GO" id="GO:0005886">
    <property type="term" value="C:plasma membrane"/>
    <property type="evidence" value="ECO:0007669"/>
    <property type="project" value="TreeGrafter"/>
</dbReference>
<dbReference type="GO" id="GO:0000293">
    <property type="term" value="F:ferric-chelate reductase activity"/>
    <property type="evidence" value="ECO:0007669"/>
    <property type="project" value="TreeGrafter"/>
</dbReference>
<feature type="domain" description="Ferric oxidoreductase" evidence="9">
    <location>
        <begin position="8"/>
        <end position="53"/>
    </location>
</feature>
<dbReference type="EMBL" id="SSTE01020942">
    <property type="protein sequence ID" value="KAA0033184.1"/>
    <property type="molecule type" value="Genomic_DNA"/>
</dbReference>
<keyword evidence="7 8" id="KW-0472">Membrane</keyword>
<dbReference type="InterPro" id="IPR000778">
    <property type="entry name" value="Cyt_b245_heavy_chain"/>
</dbReference>
<dbReference type="InterPro" id="IPR013130">
    <property type="entry name" value="Fe3_Rdtase_TM_dom"/>
</dbReference>
<evidence type="ECO:0000256" key="5">
    <source>
        <dbReference type="ARBA" id="ARBA00022989"/>
    </source>
</evidence>
<evidence type="ECO:0000256" key="7">
    <source>
        <dbReference type="ARBA" id="ARBA00023136"/>
    </source>
</evidence>
<accession>A0A5A7SPN9</accession>
<gene>
    <name evidence="10" type="ORF">E6C27_scaffold1276G00280</name>
</gene>
<name>A0A5A7SPN9_CUCMM</name>
<keyword evidence="5 8" id="KW-1133">Transmembrane helix</keyword>
<evidence type="ECO:0000256" key="1">
    <source>
        <dbReference type="ARBA" id="ARBA00004141"/>
    </source>
</evidence>
<dbReference type="STRING" id="1194695.A0A5A7SPN9"/>
<comment type="subcellular location">
    <subcellularLocation>
        <location evidence="1">Membrane</location>
        <topology evidence="1">Multi-pass membrane protein</topology>
    </subcellularLocation>
</comment>
<sequence>MEWKDVGIANLPGVISILAGLLMWITSLPKLRTKNFELFFYTHQLYIIFVVFLAPHVGDFVFTIAARWNLHIHARPLPPIHSIKNHRGCNFDQGASLRHRRIGPLQT</sequence>
<evidence type="ECO:0000256" key="4">
    <source>
        <dbReference type="ARBA" id="ARBA00022827"/>
    </source>
</evidence>
<organism evidence="10 11">
    <name type="scientific">Cucumis melo var. makuwa</name>
    <name type="common">Oriental melon</name>
    <dbReference type="NCBI Taxonomy" id="1194695"/>
    <lineage>
        <taxon>Eukaryota</taxon>
        <taxon>Viridiplantae</taxon>
        <taxon>Streptophyta</taxon>
        <taxon>Embryophyta</taxon>
        <taxon>Tracheophyta</taxon>
        <taxon>Spermatophyta</taxon>
        <taxon>Magnoliopsida</taxon>
        <taxon>eudicotyledons</taxon>
        <taxon>Gunneridae</taxon>
        <taxon>Pentapetalae</taxon>
        <taxon>rosids</taxon>
        <taxon>fabids</taxon>
        <taxon>Cucurbitales</taxon>
        <taxon>Cucurbitaceae</taxon>
        <taxon>Benincaseae</taxon>
        <taxon>Cucumis</taxon>
    </lineage>
</organism>
<evidence type="ECO:0000313" key="11">
    <source>
        <dbReference type="Proteomes" id="UP000321393"/>
    </source>
</evidence>
<evidence type="ECO:0000259" key="9">
    <source>
        <dbReference type="Pfam" id="PF01794"/>
    </source>
</evidence>
<keyword evidence="6" id="KW-0560">Oxidoreductase</keyword>